<dbReference type="RefSeq" id="XP_040660677.1">
    <property type="nucleotide sequence ID" value="XM_040799794.1"/>
</dbReference>
<dbReference type="STRING" id="98403.A0A151GW33"/>
<comment type="caution">
    <text evidence="2">The sequence shown here is derived from an EMBL/GenBank/DDBJ whole genome shotgun (WGS) entry which is preliminary data.</text>
</comment>
<dbReference type="PANTHER" id="PTHR36978">
    <property type="entry name" value="P-LOOP CONTAINING NUCLEOTIDE TRIPHOSPHATE HYDROLASE"/>
    <property type="match status" value="1"/>
</dbReference>
<keyword evidence="1" id="KW-0472">Membrane</keyword>
<sequence length="288" mass="32733">MASAPSDNGHGRVVPLRVIVCGVHRTGTASLRRALWQLGFHDCYHMHSLQQNLSDHPQSWIRALQAKRAGSGTFDKADWDHLLGHYQATCDLPAALFSVELAKHYPEAKVVILNRDPGRWYESVLQTVDVVVKPGSLLDRLTDLYCYALDPQRRHWINFLRLLFSADLGFDHRAEKEKAVSWFSGQYEEFRHEIPAERRIEYQIRDGWKPLCDHLGVPVPMIRNEMGELVEAPFPHVNERDTFAKDIKNLQRQSVTRATANIMAVVGNIAVAGACVYGSLLLWDRICA</sequence>
<evidence type="ECO:0000313" key="2">
    <source>
        <dbReference type="EMBL" id="KYK61325.1"/>
    </source>
</evidence>
<keyword evidence="1" id="KW-1133">Transmembrane helix</keyword>
<dbReference type="Proteomes" id="UP000076580">
    <property type="component" value="Chromosome 01"/>
</dbReference>
<name>A0A151GW33_DRECN</name>
<protein>
    <recommendedName>
        <fullName evidence="4">NAD dependent epimerase/dehydratase</fullName>
    </recommendedName>
</protein>
<dbReference type="EMBL" id="LAYC01000001">
    <property type="protein sequence ID" value="KYK61325.1"/>
    <property type="molecule type" value="Genomic_DNA"/>
</dbReference>
<dbReference type="InParanoid" id="A0A151GW33"/>
<dbReference type="Pfam" id="PF17784">
    <property type="entry name" value="Sulfotransfer_4"/>
    <property type="match status" value="1"/>
</dbReference>
<organism evidence="2 3">
    <name type="scientific">Drechmeria coniospora</name>
    <name type="common">Nematophagous fungus</name>
    <name type="synonym">Meria coniospora</name>
    <dbReference type="NCBI Taxonomy" id="98403"/>
    <lineage>
        <taxon>Eukaryota</taxon>
        <taxon>Fungi</taxon>
        <taxon>Dikarya</taxon>
        <taxon>Ascomycota</taxon>
        <taxon>Pezizomycotina</taxon>
        <taxon>Sordariomycetes</taxon>
        <taxon>Hypocreomycetidae</taxon>
        <taxon>Hypocreales</taxon>
        <taxon>Ophiocordycipitaceae</taxon>
        <taxon>Drechmeria</taxon>
    </lineage>
</organism>
<evidence type="ECO:0000256" key="1">
    <source>
        <dbReference type="SAM" id="Phobius"/>
    </source>
</evidence>
<proteinExistence type="predicted"/>
<evidence type="ECO:0008006" key="4">
    <source>
        <dbReference type="Google" id="ProtNLM"/>
    </source>
</evidence>
<dbReference type="InterPro" id="IPR027417">
    <property type="entry name" value="P-loop_NTPase"/>
</dbReference>
<evidence type="ECO:0000313" key="3">
    <source>
        <dbReference type="Proteomes" id="UP000076580"/>
    </source>
</evidence>
<reference evidence="2 3" key="1">
    <citation type="journal article" date="2016" name="Sci. Rep.">
        <title>Insights into Adaptations to a Near-Obligate Nematode Endoparasitic Lifestyle from the Finished Genome of Drechmeria coniospora.</title>
        <authorList>
            <person name="Zhang L."/>
            <person name="Zhou Z."/>
            <person name="Guo Q."/>
            <person name="Fokkens L."/>
            <person name="Miskei M."/>
            <person name="Pocsi I."/>
            <person name="Zhang W."/>
            <person name="Chen M."/>
            <person name="Wang L."/>
            <person name="Sun Y."/>
            <person name="Donzelli B.G."/>
            <person name="Gibson D.M."/>
            <person name="Nelson D.R."/>
            <person name="Luo J.G."/>
            <person name="Rep M."/>
            <person name="Liu H."/>
            <person name="Yang S."/>
            <person name="Wang J."/>
            <person name="Krasnoff S.B."/>
            <person name="Xu Y."/>
            <person name="Molnar I."/>
            <person name="Lin M."/>
        </authorList>
    </citation>
    <scope>NUCLEOTIDE SEQUENCE [LARGE SCALE GENOMIC DNA]</scope>
    <source>
        <strain evidence="2 3">ARSEF 6962</strain>
    </source>
</reference>
<dbReference type="PANTHER" id="PTHR36978:SF4">
    <property type="entry name" value="P-LOOP CONTAINING NUCLEOSIDE TRIPHOSPHATE HYDROLASE PROTEIN"/>
    <property type="match status" value="1"/>
</dbReference>
<feature type="transmembrane region" description="Helical" evidence="1">
    <location>
        <begin position="262"/>
        <end position="283"/>
    </location>
</feature>
<dbReference type="AlphaFoldDB" id="A0A151GW33"/>
<dbReference type="InterPro" id="IPR040632">
    <property type="entry name" value="Sulfotransfer_4"/>
</dbReference>
<accession>A0A151GW33</accession>
<dbReference type="OrthoDB" id="408152at2759"/>
<dbReference type="SUPFAM" id="SSF52540">
    <property type="entry name" value="P-loop containing nucleoside triphosphate hydrolases"/>
    <property type="match status" value="1"/>
</dbReference>
<dbReference type="Gene3D" id="3.40.50.300">
    <property type="entry name" value="P-loop containing nucleotide triphosphate hydrolases"/>
    <property type="match status" value="1"/>
</dbReference>
<keyword evidence="3" id="KW-1185">Reference proteome</keyword>
<keyword evidence="1" id="KW-0812">Transmembrane</keyword>
<dbReference type="GeneID" id="63715110"/>
<gene>
    <name evidence="2" type="ORF">DCS_02467</name>
</gene>